<evidence type="ECO:0000256" key="5">
    <source>
        <dbReference type="ARBA" id="ARBA00052698"/>
    </source>
</evidence>
<reference evidence="10" key="1">
    <citation type="journal article" date="2020" name="Stud. Mycol.">
        <title>101 Dothideomycetes genomes: a test case for predicting lifestyles and emergence of pathogens.</title>
        <authorList>
            <person name="Haridas S."/>
            <person name="Albert R."/>
            <person name="Binder M."/>
            <person name="Bloem J."/>
            <person name="Labutti K."/>
            <person name="Salamov A."/>
            <person name="Andreopoulos B."/>
            <person name="Baker S."/>
            <person name="Barry K."/>
            <person name="Bills G."/>
            <person name="Bluhm B."/>
            <person name="Cannon C."/>
            <person name="Castanera R."/>
            <person name="Culley D."/>
            <person name="Daum C."/>
            <person name="Ezra D."/>
            <person name="Gonzalez J."/>
            <person name="Henrissat B."/>
            <person name="Kuo A."/>
            <person name="Liang C."/>
            <person name="Lipzen A."/>
            <person name="Lutzoni F."/>
            <person name="Magnuson J."/>
            <person name="Mondo S."/>
            <person name="Nolan M."/>
            <person name="Ohm R."/>
            <person name="Pangilinan J."/>
            <person name="Park H.-J."/>
            <person name="Ramirez L."/>
            <person name="Alfaro M."/>
            <person name="Sun H."/>
            <person name="Tritt A."/>
            <person name="Yoshinaga Y."/>
            <person name="Zwiers L.-H."/>
            <person name="Turgeon B."/>
            <person name="Goodwin S."/>
            <person name="Spatafora J."/>
            <person name="Crous P."/>
            <person name="Grigoriev I."/>
        </authorList>
    </citation>
    <scope>NUCLEOTIDE SEQUENCE</scope>
    <source>
        <strain evidence="10">ATCC 36951</strain>
    </source>
</reference>
<evidence type="ECO:0000256" key="6">
    <source>
        <dbReference type="ARBA" id="ARBA00067047"/>
    </source>
</evidence>
<dbReference type="Proteomes" id="UP000799537">
    <property type="component" value="Unassembled WGS sequence"/>
</dbReference>
<evidence type="ECO:0000256" key="3">
    <source>
        <dbReference type="ARBA" id="ARBA00023002"/>
    </source>
</evidence>
<dbReference type="InterPro" id="IPR050740">
    <property type="entry name" value="Aldehyde_DH_Superfamily"/>
</dbReference>
<dbReference type="CDD" id="cd07103">
    <property type="entry name" value="ALDH_F5_SSADH_GabD"/>
    <property type="match status" value="1"/>
</dbReference>
<feature type="domain" description="Aldehyde dehydrogenase" evidence="9">
    <location>
        <begin position="25"/>
        <end position="490"/>
    </location>
</feature>
<dbReference type="RefSeq" id="XP_033666278.1">
    <property type="nucleotide sequence ID" value="XM_033807147.1"/>
</dbReference>
<accession>A0A6A6CI70</accession>
<evidence type="ECO:0000256" key="7">
    <source>
        <dbReference type="PROSITE-ProRule" id="PRU10007"/>
    </source>
</evidence>
<dbReference type="SUPFAM" id="SSF53720">
    <property type="entry name" value="ALDH-like"/>
    <property type="match status" value="1"/>
</dbReference>
<dbReference type="InterPro" id="IPR029510">
    <property type="entry name" value="Ald_DH_CS_GLU"/>
</dbReference>
<dbReference type="Pfam" id="PF00171">
    <property type="entry name" value="Aldedh"/>
    <property type="match status" value="1"/>
</dbReference>
<sequence length="496" mass="53858">MGPRTLADLTRKDLFQQQGFINDEWVDATDGKKFDVVNPGTLEKIAQLPEMGASEVEKAAAAAETAFELYRKTSARQRARWLRKWNDLVLEHTEDLALIMTLENGKPLGESRGEVVYGASFLEWFSGEAERTHGELVPTANLNQRIITMKQPLGVAACLTPWNFPVAMITRKAGAALAAGCTTVWKPAGETPLSALALAVLAKEAGFPKGSINVVLTLDKVSEVGEALCKSEKIQKLSFTGSTRVGKILASLCGQYGLKKLSLELGGNSPFVVFDDAKIETAVEACIMAKFRNSGQTCVTANRIFVQDGIYDRFSQALAERIKTLKVGLGTDDGVFIGPMTHERAVEKALAHIEDAKKHGASVVMGGSSFQPDDHKGYFLQPTILTNMSSEALITREEVFAPVVALYRFKTEDEGVRLANDTKVGLGSFIMTENMPRMWRVAENIQAGMVAVNIGLLSAAENPFGGVKESGYGREGGRQGIEEYLTVKSIFLNVAN</sequence>
<dbReference type="InterPro" id="IPR015590">
    <property type="entry name" value="Aldehyde_DH_dom"/>
</dbReference>
<name>A0A6A6CI70_ZASCE</name>
<evidence type="ECO:0000256" key="4">
    <source>
        <dbReference type="ARBA" id="ARBA00050387"/>
    </source>
</evidence>
<comment type="similarity">
    <text evidence="2 8">Belongs to the aldehyde dehydrogenase family.</text>
</comment>
<keyword evidence="11" id="KW-1185">Reference proteome</keyword>
<evidence type="ECO:0000256" key="8">
    <source>
        <dbReference type="RuleBase" id="RU003345"/>
    </source>
</evidence>
<dbReference type="Gene3D" id="3.40.605.10">
    <property type="entry name" value="Aldehyde Dehydrogenase, Chain A, domain 1"/>
    <property type="match status" value="1"/>
</dbReference>
<evidence type="ECO:0000313" key="10">
    <source>
        <dbReference type="EMBL" id="KAF2165389.1"/>
    </source>
</evidence>
<dbReference type="GO" id="GO:0009450">
    <property type="term" value="P:gamma-aminobutyric acid catabolic process"/>
    <property type="evidence" value="ECO:0007669"/>
    <property type="project" value="TreeGrafter"/>
</dbReference>
<dbReference type="FunFam" id="3.40.309.10:FF:000004">
    <property type="entry name" value="Succinate-semialdehyde dehydrogenase I"/>
    <property type="match status" value="1"/>
</dbReference>
<dbReference type="PROSITE" id="PS00687">
    <property type="entry name" value="ALDEHYDE_DEHYDR_GLU"/>
    <property type="match status" value="1"/>
</dbReference>
<dbReference type="InterPro" id="IPR016163">
    <property type="entry name" value="Ald_DH_C"/>
</dbReference>
<dbReference type="InterPro" id="IPR016161">
    <property type="entry name" value="Ald_DH/histidinol_DH"/>
</dbReference>
<comment type="catalytic activity">
    <reaction evidence="4">
        <text>succinate semialdehyde + NADP(+) + H2O = succinate + NADPH + 2 H(+)</text>
        <dbReference type="Rhea" id="RHEA:13213"/>
        <dbReference type="ChEBI" id="CHEBI:15377"/>
        <dbReference type="ChEBI" id="CHEBI:15378"/>
        <dbReference type="ChEBI" id="CHEBI:30031"/>
        <dbReference type="ChEBI" id="CHEBI:57706"/>
        <dbReference type="ChEBI" id="CHEBI:57783"/>
        <dbReference type="ChEBI" id="CHEBI:58349"/>
        <dbReference type="EC" id="1.2.1.16"/>
    </reaction>
</comment>
<evidence type="ECO:0000256" key="1">
    <source>
        <dbReference type="ARBA" id="ARBA00005176"/>
    </source>
</evidence>
<proteinExistence type="inferred from homology"/>
<dbReference type="GO" id="GO:0005737">
    <property type="term" value="C:cytoplasm"/>
    <property type="evidence" value="ECO:0007669"/>
    <property type="project" value="TreeGrafter"/>
</dbReference>
<dbReference type="OrthoDB" id="310895at2759"/>
<dbReference type="PANTHER" id="PTHR43353">
    <property type="entry name" value="SUCCINATE-SEMIALDEHYDE DEHYDROGENASE, MITOCHONDRIAL"/>
    <property type="match status" value="1"/>
</dbReference>
<gene>
    <name evidence="10" type="ORF">M409DRAFT_24239</name>
</gene>
<dbReference type="FunFam" id="3.40.605.10:FF:000005">
    <property type="entry name" value="Succinate-semialdehyde dehydrogenase I"/>
    <property type="match status" value="1"/>
</dbReference>
<dbReference type="PANTHER" id="PTHR43353:SF5">
    <property type="entry name" value="SUCCINATE-SEMIALDEHYDE DEHYDROGENASE, MITOCHONDRIAL"/>
    <property type="match status" value="1"/>
</dbReference>
<dbReference type="Gene3D" id="3.40.309.10">
    <property type="entry name" value="Aldehyde Dehydrogenase, Chain A, domain 2"/>
    <property type="match status" value="1"/>
</dbReference>
<comment type="catalytic activity">
    <reaction evidence="5">
        <text>succinate semialdehyde + NAD(+) + H2O = succinate + NADH + 2 H(+)</text>
        <dbReference type="Rhea" id="RHEA:13217"/>
        <dbReference type="ChEBI" id="CHEBI:15377"/>
        <dbReference type="ChEBI" id="CHEBI:15378"/>
        <dbReference type="ChEBI" id="CHEBI:30031"/>
        <dbReference type="ChEBI" id="CHEBI:57540"/>
        <dbReference type="ChEBI" id="CHEBI:57706"/>
        <dbReference type="ChEBI" id="CHEBI:57945"/>
        <dbReference type="EC" id="1.2.1.16"/>
    </reaction>
</comment>
<protein>
    <recommendedName>
        <fullName evidence="6">succinate-semialdehyde dehydrogenase [NAD(P)(+)]</fullName>
        <ecNumber evidence="6">1.2.1.16</ecNumber>
    </recommendedName>
</protein>
<dbReference type="AlphaFoldDB" id="A0A6A6CI70"/>
<dbReference type="InterPro" id="IPR016162">
    <property type="entry name" value="Ald_DH_N"/>
</dbReference>
<dbReference type="GO" id="GO:0004777">
    <property type="term" value="F:succinate-semialdehyde dehydrogenase (NAD+) activity"/>
    <property type="evidence" value="ECO:0007669"/>
    <property type="project" value="TreeGrafter"/>
</dbReference>
<evidence type="ECO:0000313" key="11">
    <source>
        <dbReference type="Proteomes" id="UP000799537"/>
    </source>
</evidence>
<dbReference type="EC" id="1.2.1.16" evidence="6"/>
<comment type="pathway">
    <text evidence="1">Amino-acid degradation; 4-aminobutanoate degradation.</text>
</comment>
<evidence type="ECO:0000259" key="9">
    <source>
        <dbReference type="Pfam" id="PF00171"/>
    </source>
</evidence>
<organism evidence="10 11">
    <name type="scientific">Zasmidium cellare ATCC 36951</name>
    <dbReference type="NCBI Taxonomy" id="1080233"/>
    <lineage>
        <taxon>Eukaryota</taxon>
        <taxon>Fungi</taxon>
        <taxon>Dikarya</taxon>
        <taxon>Ascomycota</taxon>
        <taxon>Pezizomycotina</taxon>
        <taxon>Dothideomycetes</taxon>
        <taxon>Dothideomycetidae</taxon>
        <taxon>Mycosphaerellales</taxon>
        <taxon>Mycosphaerellaceae</taxon>
        <taxon>Zasmidium</taxon>
    </lineage>
</organism>
<dbReference type="EMBL" id="ML993600">
    <property type="protein sequence ID" value="KAF2165389.1"/>
    <property type="molecule type" value="Genomic_DNA"/>
</dbReference>
<dbReference type="GeneID" id="54560419"/>
<feature type="active site" evidence="7">
    <location>
        <position position="264"/>
    </location>
</feature>
<keyword evidence="3 8" id="KW-0560">Oxidoreductase</keyword>
<evidence type="ECO:0000256" key="2">
    <source>
        <dbReference type="ARBA" id="ARBA00009986"/>
    </source>
</evidence>